<evidence type="ECO:0000313" key="8">
    <source>
        <dbReference type="Proteomes" id="UP000663760"/>
    </source>
</evidence>
<evidence type="ECO:0000259" key="6">
    <source>
        <dbReference type="PROSITE" id="PS50888"/>
    </source>
</evidence>
<name>A0A7I8L0M2_SPIIN</name>
<dbReference type="InterPro" id="IPR036638">
    <property type="entry name" value="HLH_DNA-bd_sf"/>
</dbReference>
<dbReference type="InterPro" id="IPR044283">
    <property type="entry name" value="FAMA/SPEECHLESS/MUTE-like"/>
</dbReference>
<dbReference type="Gene3D" id="4.10.280.10">
    <property type="entry name" value="Helix-loop-helix DNA-binding domain"/>
    <property type="match status" value="1"/>
</dbReference>
<reference evidence="7" key="1">
    <citation type="submission" date="2020-02" db="EMBL/GenBank/DDBJ databases">
        <authorList>
            <person name="Scholz U."/>
            <person name="Mascher M."/>
            <person name="Fiebig A."/>
        </authorList>
    </citation>
    <scope>NUCLEOTIDE SEQUENCE</scope>
</reference>
<evidence type="ECO:0000256" key="1">
    <source>
        <dbReference type="ARBA" id="ARBA00005510"/>
    </source>
</evidence>
<dbReference type="GO" id="GO:0005634">
    <property type="term" value="C:nucleus"/>
    <property type="evidence" value="ECO:0007669"/>
    <property type="project" value="TreeGrafter"/>
</dbReference>
<keyword evidence="4" id="KW-0804">Transcription</keyword>
<dbReference type="PANTHER" id="PTHR46684">
    <property type="entry name" value="TRANSCRIPTION FACTOR FAMA"/>
    <property type="match status" value="1"/>
</dbReference>
<dbReference type="SUPFAM" id="SSF47459">
    <property type="entry name" value="HLH, helix-loop-helix DNA-binding domain"/>
    <property type="match status" value="1"/>
</dbReference>
<dbReference type="GO" id="GO:0003700">
    <property type="term" value="F:DNA-binding transcription factor activity"/>
    <property type="evidence" value="ECO:0007669"/>
    <property type="project" value="InterPro"/>
</dbReference>
<protein>
    <recommendedName>
        <fullName evidence="6">BHLH domain-containing protein</fullName>
    </recommendedName>
</protein>
<dbReference type="SMART" id="SM00353">
    <property type="entry name" value="HLH"/>
    <property type="match status" value="1"/>
</dbReference>
<dbReference type="GO" id="GO:0046983">
    <property type="term" value="F:protein dimerization activity"/>
    <property type="evidence" value="ECO:0007669"/>
    <property type="project" value="InterPro"/>
</dbReference>
<evidence type="ECO:0000313" key="7">
    <source>
        <dbReference type="EMBL" id="CAA7403570.1"/>
    </source>
</evidence>
<evidence type="ECO:0000256" key="2">
    <source>
        <dbReference type="ARBA" id="ARBA00023015"/>
    </source>
</evidence>
<proteinExistence type="inferred from homology"/>
<accession>A0A7I8L0M2</accession>
<evidence type="ECO:0000256" key="3">
    <source>
        <dbReference type="ARBA" id="ARBA00023125"/>
    </source>
</evidence>
<dbReference type="PROSITE" id="PS50888">
    <property type="entry name" value="BHLH"/>
    <property type="match status" value="1"/>
</dbReference>
<organism evidence="7 8">
    <name type="scientific">Spirodela intermedia</name>
    <name type="common">Intermediate duckweed</name>
    <dbReference type="NCBI Taxonomy" id="51605"/>
    <lineage>
        <taxon>Eukaryota</taxon>
        <taxon>Viridiplantae</taxon>
        <taxon>Streptophyta</taxon>
        <taxon>Embryophyta</taxon>
        <taxon>Tracheophyta</taxon>
        <taxon>Spermatophyta</taxon>
        <taxon>Magnoliopsida</taxon>
        <taxon>Liliopsida</taxon>
        <taxon>Araceae</taxon>
        <taxon>Lemnoideae</taxon>
        <taxon>Spirodela</taxon>
    </lineage>
</organism>
<gene>
    <name evidence="7" type="ORF">SI8410_10014248</name>
</gene>
<feature type="compositionally biased region" description="Basic and acidic residues" evidence="5">
    <location>
        <begin position="60"/>
        <end position="75"/>
    </location>
</feature>
<dbReference type="EMBL" id="LR746273">
    <property type="protein sequence ID" value="CAA7403570.1"/>
    <property type="molecule type" value="Genomic_DNA"/>
</dbReference>
<feature type="region of interest" description="Disordered" evidence="5">
    <location>
        <begin position="169"/>
        <end position="196"/>
    </location>
</feature>
<comment type="similarity">
    <text evidence="1">Belongs to the bHLH protein family.</text>
</comment>
<dbReference type="Pfam" id="PF00010">
    <property type="entry name" value="HLH"/>
    <property type="match status" value="1"/>
</dbReference>
<dbReference type="GO" id="GO:0010052">
    <property type="term" value="P:guard cell differentiation"/>
    <property type="evidence" value="ECO:0007669"/>
    <property type="project" value="InterPro"/>
</dbReference>
<dbReference type="AlphaFoldDB" id="A0A7I8L0M2"/>
<dbReference type="GO" id="GO:0003677">
    <property type="term" value="F:DNA binding"/>
    <property type="evidence" value="ECO:0007669"/>
    <property type="project" value="UniProtKB-KW"/>
</dbReference>
<feature type="domain" description="BHLH" evidence="6">
    <location>
        <begin position="73"/>
        <end position="124"/>
    </location>
</feature>
<dbReference type="OrthoDB" id="684567at2759"/>
<keyword evidence="8" id="KW-1185">Reference proteome</keyword>
<dbReference type="Proteomes" id="UP000663760">
    <property type="component" value="Chromosome 10"/>
</dbReference>
<keyword evidence="2" id="KW-0805">Transcription regulation</keyword>
<sequence>MLFKVEIEEIVIHGEEPMSGMDHRRRRQLQSSCRDEEPRRITAPAANITVNTSPAVRRGAKGEEKRKSSAEDKQRRRHIAAERNRRMMMNLHFSSLCSLLPPSFLQRGDQASIVGGTIDFIKVMEQLLQTLLAEKRMRSGGASTALSPLTVAAHSLYAYCPSNQDTTFTSIPQSTAAPREEEAGEDQFDGSNGGGDPTTVADVEATVVQSQVNIRVLSRRRPGQLVRAAVELEKVHLSVLHLSVTSFTDAVLCSLILKMEEGCELTSADEIATVVHEIFSSIATCG</sequence>
<dbReference type="GO" id="GO:0045893">
    <property type="term" value="P:positive regulation of DNA-templated transcription"/>
    <property type="evidence" value="ECO:0007669"/>
    <property type="project" value="TreeGrafter"/>
</dbReference>
<evidence type="ECO:0000256" key="5">
    <source>
        <dbReference type="SAM" id="MobiDB-lite"/>
    </source>
</evidence>
<keyword evidence="3" id="KW-0238">DNA-binding</keyword>
<feature type="region of interest" description="Disordered" evidence="5">
    <location>
        <begin position="19"/>
        <end position="38"/>
    </location>
</feature>
<dbReference type="PANTHER" id="PTHR46684:SF16">
    <property type="entry name" value="TRANSCRIPTION FACTOR BHLH67-LIKE ISOFORM X2"/>
    <property type="match status" value="1"/>
</dbReference>
<dbReference type="InterPro" id="IPR011598">
    <property type="entry name" value="bHLH_dom"/>
</dbReference>
<feature type="region of interest" description="Disordered" evidence="5">
    <location>
        <begin position="53"/>
        <end position="75"/>
    </location>
</feature>
<evidence type="ECO:0000256" key="4">
    <source>
        <dbReference type="ARBA" id="ARBA00023163"/>
    </source>
</evidence>